<feature type="transmembrane region" description="Helical" evidence="10">
    <location>
        <begin position="6"/>
        <end position="24"/>
    </location>
</feature>
<evidence type="ECO:0000313" key="12">
    <source>
        <dbReference type="EMBL" id="MBE1603471.1"/>
    </source>
</evidence>
<keyword evidence="9 10" id="KW-0739">Sodium transport</keyword>
<dbReference type="GO" id="GO:0015385">
    <property type="term" value="F:sodium:proton antiporter activity"/>
    <property type="evidence" value="ECO:0007669"/>
    <property type="project" value="InterPro"/>
</dbReference>
<comment type="similarity">
    <text evidence="10">Belongs to the monovalent cation:proton antiporter 1 (CPA1) transporter (TC 2.A.36) family.</text>
</comment>
<evidence type="ECO:0000256" key="10">
    <source>
        <dbReference type="RuleBase" id="RU366002"/>
    </source>
</evidence>
<evidence type="ECO:0000256" key="2">
    <source>
        <dbReference type="ARBA" id="ARBA00022448"/>
    </source>
</evidence>
<dbReference type="NCBIfam" id="TIGR00831">
    <property type="entry name" value="a_cpa1"/>
    <property type="match status" value="1"/>
</dbReference>
<evidence type="ECO:0000313" key="13">
    <source>
        <dbReference type="Proteomes" id="UP000638648"/>
    </source>
</evidence>
<evidence type="ECO:0000256" key="4">
    <source>
        <dbReference type="ARBA" id="ARBA00022692"/>
    </source>
</evidence>
<evidence type="ECO:0000256" key="1">
    <source>
        <dbReference type="ARBA" id="ARBA00004651"/>
    </source>
</evidence>
<dbReference type="Gene3D" id="6.10.140.1330">
    <property type="match status" value="1"/>
</dbReference>
<proteinExistence type="inferred from homology"/>
<dbReference type="GO" id="GO:0051453">
    <property type="term" value="P:regulation of intracellular pH"/>
    <property type="evidence" value="ECO:0007669"/>
    <property type="project" value="TreeGrafter"/>
</dbReference>
<dbReference type="Proteomes" id="UP000638648">
    <property type="component" value="Unassembled WGS sequence"/>
</dbReference>
<dbReference type="GO" id="GO:0015386">
    <property type="term" value="F:potassium:proton antiporter activity"/>
    <property type="evidence" value="ECO:0007669"/>
    <property type="project" value="TreeGrafter"/>
</dbReference>
<feature type="transmembrane region" description="Helical" evidence="10">
    <location>
        <begin position="298"/>
        <end position="323"/>
    </location>
</feature>
<evidence type="ECO:0000256" key="8">
    <source>
        <dbReference type="ARBA" id="ARBA00023136"/>
    </source>
</evidence>
<dbReference type="PANTHER" id="PTHR10110">
    <property type="entry name" value="SODIUM/HYDROGEN EXCHANGER"/>
    <property type="match status" value="1"/>
</dbReference>
<comment type="caution">
    <text evidence="12">The sequence shown here is derived from an EMBL/GenBank/DDBJ whole genome shotgun (WGS) entry which is preliminary data.</text>
</comment>
<keyword evidence="8 10" id="KW-0472">Membrane</keyword>
<feature type="transmembrane region" description="Helical" evidence="10">
    <location>
        <begin position="176"/>
        <end position="199"/>
    </location>
</feature>
<keyword evidence="10" id="KW-0050">Antiport</keyword>
<dbReference type="InterPro" id="IPR006153">
    <property type="entry name" value="Cation/H_exchanger_TM"/>
</dbReference>
<keyword evidence="2 10" id="KW-0813">Transport</keyword>
<keyword evidence="13" id="KW-1185">Reference proteome</keyword>
<keyword evidence="4 10" id="KW-0812">Transmembrane</keyword>
<feature type="transmembrane region" description="Helical" evidence="10">
    <location>
        <begin position="111"/>
        <end position="131"/>
    </location>
</feature>
<feature type="transmembrane region" description="Helical" evidence="10">
    <location>
        <begin position="377"/>
        <end position="401"/>
    </location>
</feature>
<evidence type="ECO:0000256" key="5">
    <source>
        <dbReference type="ARBA" id="ARBA00022989"/>
    </source>
</evidence>
<feature type="transmembrane region" description="Helical" evidence="10">
    <location>
        <begin position="344"/>
        <end position="365"/>
    </location>
</feature>
<reference evidence="12" key="1">
    <citation type="submission" date="2020-10" db="EMBL/GenBank/DDBJ databases">
        <title>Sequencing the genomes of 1000 actinobacteria strains.</title>
        <authorList>
            <person name="Klenk H.-P."/>
        </authorList>
    </citation>
    <scope>NUCLEOTIDE SEQUENCE</scope>
    <source>
        <strain evidence="12">DSM 45354</strain>
    </source>
</reference>
<dbReference type="EMBL" id="JADBEM010000001">
    <property type="protein sequence ID" value="MBE1603471.1"/>
    <property type="molecule type" value="Genomic_DNA"/>
</dbReference>
<comment type="subcellular location">
    <subcellularLocation>
        <location evidence="1 10">Cell membrane</location>
        <topology evidence="1 10">Multi-pass membrane protein</topology>
    </subcellularLocation>
</comment>
<organism evidence="12 13">
    <name type="scientific">Actinopolymorpha pittospori</name>
    <dbReference type="NCBI Taxonomy" id="648752"/>
    <lineage>
        <taxon>Bacteria</taxon>
        <taxon>Bacillati</taxon>
        <taxon>Actinomycetota</taxon>
        <taxon>Actinomycetes</taxon>
        <taxon>Propionibacteriales</taxon>
        <taxon>Actinopolymorphaceae</taxon>
        <taxon>Actinopolymorpha</taxon>
    </lineage>
</organism>
<keyword evidence="3 10" id="KW-1003">Cell membrane</keyword>
<evidence type="ECO:0000259" key="11">
    <source>
        <dbReference type="Pfam" id="PF00999"/>
    </source>
</evidence>
<dbReference type="GO" id="GO:0098719">
    <property type="term" value="P:sodium ion import across plasma membrane"/>
    <property type="evidence" value="ECO:0007669"/>
    <property type="project" value="TreeGrafter"/>
</dbReference>
<feature type="transmembrane region" description="Helical" evidence="10">
    <location>
        <begin position="265"/>
        <end position="286"/>
    </location>
</feature>
<accession>A0A927MMM3</accession>
<comment type="function">
    <text evidence="10">Na(+)/H(+) antiporter that extrudes sodium in exchange for external protons.</text>
</comment>
<feature type="domain" description="Cation/H+ exchanger transmembrane" evidence="11">
    <location>
        <begin position="12"/>
        <end position="403"/>
    </location>
</feature>
<gene>
    <name evidence="12" type="ORF">HEB94_000319</name>
</gene>
<dbReference type="Pfam" id="PF00999">
    <property type="entry name" value="Na_H_Exchanger"/>
    <property type="match status" value="1"/>
</dbReference>
<dbReference type="PANTHER" id="PTHR10110:SF86">
    <property type="entry name" value="SODIUM_HYDROGEN EXCHANGER 7"/>
    <property type="match status" value="1"/>
</dbReference>
<evidence type="ECO:0000256" key="7">
    <source>
        <dbReference type="ARBA" id="ARBA00023065"/>
    </source>
</evidence>
<dbReference type="AlphaFoldDB" id="A0A927MMM3"/>
<feature type="transmembrane region" description="Helical" evidence="10">
    <location>
        <begin position="54"/>
        <end position="71"/>
    </location>
</feature>
<feature type="transmembrane region" description="Helical" evidence="10">
    <location>
        <begin position="31"/>
        <end position="48"/>
    </location>
</feature>
<dbReference type="InterPro" id="IPR004705">
    <property type="entry name" value="Cation/H_exchanger_CPA1_bac"/>
</dbReference>
<evidence type="ECO:0000256" key="3">
    <source>
        <dbReference type="ARBA" id="ARBA00022475"/>
    </source>
</evidence>
<dbReference type="InterPro" id="IPR018422">
    <property type="entry name" value="Cation/H_exchanger_CPA1"/>
</dbReference>
<name>A0A927MMM3_9ACTN</name>
<evidence type="ECO:0000256" key="9">
    <source>
        <dbReference type="ARBA" id="ARBA00023201"/>
    </source>
</evidence>
<dbReference type="RefSeq" id="WP_192748283.1">
    <property type="nucleotide sequence ID" value="NZ_BAABJL010000120.1"/>
</dbReference>
<comment type="caution">
    <text evidence="10">Lacks conserved residue(s) required for the propagation of feature annotation.</text>
</comment>
<keyword evidence="7 10" id="KW-0406">Ion transport</keyword>
<sequence>MEGLELVVILGATILVGGVIARRLQVAEPLVLLLLGAFLGFVPLLSGIQLPPQVVLLLFLPAILYWESLNTSLRTIRRDLRSVLLQSVVLVLATALLVAVVARAFGLPWPIALLLGAILAPTDATAVGIVASRLPRRPLTMLRAESLINDGTALVLYAVAVSAAVTERPITIGGSAVRFVVSYGLGIVIGLAVALVVVTARRALRVPVLENTLSVLTPFLAYLPAELVQASGVVAVVTCGLTLSQLGPRFISARTRLQGFGFWQVTTYILNASLFVLIGFQLHSVVAVFDTTAWGRTLALTGLVVLAVIGARFLFFYTLPYLIRTVDRRPAQPLRRVSARHRLPQAWAGFRGAVSLAAALALPLVTVTGRPLPGRAAIITVTFGVILFTLLVQGLTIPAVVNWARLPDDPTEAEEERLAEEAALRNALDALPDAADRLGAPPEVQDALRRSYEAQLRRVAAGEGAEVTVRAEMGFDPESALRLALLPIKRDTILRLRDQRVIDDLVRLRLEARLDAEEVRLSGFADSD</sequence>
<evidence type="ECO:0000256" key="6">
    <source>
        <dbReference type="ARBA" id="ARBA00023053"/>
    </source>
</evidence>
<keyword evidence="5 10" id="KW-1133">Transmembrane helix</keyword>
<protein>
    <submittedName>
        <fullName evidence="12">CPA1 family monovalent cation:H+ antiporter</fullName>
    </submittedName>
</protein>
<feature type="transmembrane region" description="Helical" evidence="10">
    <location>
        <begin position="83"/>
        <end position="105"/>
    </location>
</feature>
<dbReference type="GO" id="GO:0005886">
    <property type="term" value="C:plasma membrane"/>
    <property type="evidence" value="ECO:0007669"/>
    <property type="project" value="UniProtKB-SubCell"/>
</dbReference>
<keyword evidence="6 10" id="KW-0915">Sodium</keyword>